<dbReference type="GO" id="GO:0051536">
    <property type="term" value="F:iron-sulfur cluster binding"/>
    <property type="evidence" value="ECO:0007669"/>
    <property type="project" value="UniProtKB-KW"/>
</dbReference>
<evidence type="ECO:0000256" key="2">
    <source>
        <dbReference type="ARBA" id="ARBA00023004"/>
    </source>
</evidence>
<reference evidence="5 6" key="1">
    <citation type="journal article" date="2020" name="Microorganisms">
        <title>Osmotic Adaptation and Compatible Solute Biosynthesis of Phototrophic Bacteria as Revealed from Genome Analyses.</title>
        <authorList>
            <person name="Imhoff J.F."/>
            <person name="Rahn T."/>
            <person name="Kunzel S."/>
            <person name="Keller A."/>
            <person name="Neulinger S.C."/>
        </authorList>
    </citation>
    <scope>NUCLEOTIDE SEQUENCE [LARGE SCALE GENOMIC DNA]</scope>
    <source>
        <strain evidence="5 6">DSM 25653</strain>
    </source>
</reference>
<dbReference type="InterPro" id="IPR017896">
    <property type="entry name" value="4Fe4S_Fe-S-bd"/>
</dbReference>
<name>A0A9X0W5T0_9GAMM</name>
<evidence type="ECO:0000256" key="3">
    <source>
        <dbReference type="ARBA" id="ARBA00023014"/>
    </source>
</evidence>
<feature type="domain" description="4Fe-4S ferredoxin-type" evidence="4">
    <location>
        <begin position="248"/>
        <end position="279"/>
    </location>
</feature>
<protein>
    <submittedName>
        <fullName evidence="5">Sulfite reductase subunit A</fullName>
    </submittedName>
</protein>
<dbReference type="AlphaFoldDB" id="A0A9X0W5T0"/>
<keyword evidence="6" id="KW-1185">Reference proteome</keyword>
<gene>
    <name evidence="5" type="ORF">CKO42_03395</name>
</gene>
<dbReference type="PANTHER" id="PTHR40447">
    <property type="entry name" value="ANAEROBIC SULFITE REDUCTASE SUBUNIT A"/>
    <property type="match status" value="1"/>
</dbReference>
<dbReference type="GO" id="GO:0046872">
    <property type="term" value="F:metal ion binding"/>
    <property type="evidence" value="ECO:0007669"/>
    <property type="project" value="UniProtKB-KW"/>
</dbReference>
<dbReference type="EMBL" id="NRRY01000003">
    <property type="protein sequence ID" value="MBK1617513.1"/>
    <property type="molecule type" value="Genomic_DNA"/>
</dbReference>
<dbReference type="Pfam" id="PF17179">
    <property type="entry name" value="Fer4_22"/>
    <property type="match status" value="1"/>
</dbReference>
<feature type="domain" description="4Fe-4S ferredoxin-type" evidence="4">
    <location>
        <begin position="329"/>
        <end position="357"/>
    </location>
</feature>
<keyword evidence="2" id="KW-0408">Iron</keyword>
<evidence type="ECO:0000256" key="1">
    <source>
        <dbReference type="ARBA" id="ARBA00022723"/>
    </source>
</evidence>
<proteinExistence type="predicted"/>
<dbReference type="RefSeq" id="WP_200238814.1">
    <property type="nucleotide sequence ID" value="NZ_NRRY01000003.1"/>
</dbReference>
<dbReference type="Gene3D" id="1.10.1060.10">
    <property type="entry name" value="Alpha-helical ferredoxin"/>
    <property type="match status" value="1"/>
</dbReference>
<accession>A0A9X0W5T0</accession>
<dbReference type="PROSITE" id="PS00198">
    <property type="entry name" value="4FE4S_FER_1"/>
    <property type="match status" value="2"/>
</dbReference>
<dbReference type="PANTHER" id="PTHR40447:SF1">
    <property type="entry name" value="ANAEROBIC SULFITE REDUCTASE SUBUNIT A"/>
    <property type="match status" value="1"/>
</dbReference>
<dbReference type="InterPro" id="IPR017900">
    <property type="entry name" value="4Fe4S_Fe_S_CS"/>
</dbReference>
<evidence type="ECO:0000313" key="6">
    <source>
        <dbReference type="Proteomes" id="UP001138768"/>
    </source>
</evidence>
<sequence>MTATHFLPRQHLQTLLDQLDALGYRCIGPQVRDGTIVFDRLSDATALPVGIGAHQTPGRYRLEHQDHPRCFAWANGPQALKPLLFAPQERLWRTERDDAGRLSFTSEPQPMQRQAIIGVRACDLAALALQDAHFAGPRADPGYSRRRRDLLLVGVECGQPANTCFCASTGDGPAISTGADLALTELDTGFLVRAASEVGSALCDALPLRAPSDEERAQGAAEIEQARLRQCRSLPGRNLRESLFANLDHPRWDEVATRCLACGNCVAVCPTCFCSTEREQPSIDGSSSTHLRLWDSCFSAEHSYVHGRLLRPDTRTRYRQWLTHKLGGWHDQYGRSGCVGCGRCIAWCPVGIDLTAETNAICADASESAQEAP</sequence>
<comment type="caution">
    <text evidence="5">The sequence shown here is derived from an EMBL/GenBank/DDBJ whole genome shotgun (WGS) entry which is preliminary data.</text>
</comment>
<evidence type="ECO:0000259" key="4">
    <source>
        <dbReference type="PROSITE" id="PS51379"/>
    </source>
</evidence>
<organism evidence="5 6">
    <name type="scientific">Lamprobacter modestohalophilus</name>
    <dbReference type="NCBI Taxonomy" id="1064514"/>
    <lineage>
        <taxon>Bacteria</taxon>
        <taxon>Pseudomonadati</taxon>
        <taxon>Pseudomonadota</taxon>
        <taxon>Gammaproteobacteria</taxon>
        <taxon>Chromatiales</taxon>
        <taxon>Chromatiaceae</taxon>
        <taxon>Lamprobacter</taxon>
    </lineage>
</organism>
<evidence type="ECO:0000313" key="5">
    <source>
        <dbReference type="EMBL" id="MBK1617513.1"/>
    </source>
</evidence>
<dbReference type="Proteomes" id="UP001138768">
    <property type="component" value="Unassembled WGS sequence"/>
</dbReference>
<keyword evidence="1" id="KW-0479">Metal-binding</keyword>
<keyword evidence="3" id="KW-0411">Iron-sulfur</keyword>
<dbReference type="InterPro" id="IPR009051">
    <property type="entry name" value="Helical_ferredxn"/>
</dbReference>
<dbReference type="SUPFAM" id="SSF46548">
    <property type="entry name" value="alpha-helical ferredoxin"/>
    <property type="match status" value="1"/>
</dbReference>
<dbReference type="PROSITE" id="PS51379">
    <property type="entry name" value="4FE4S_FER_2"/>
    <property type="match status" value="2"/>
</dbReference>